<dbReference type="PROSITE" id="PS51257">
    <property type="entry name" value="PROKAR_LIPOPROTEIN"/>
    <property type="match status" value="1"/>
</dbReference>
<reference evidence="4" key="2">
    <citation type="journal article" date="2023" name="IMA Fungus">
        <title>Comparative genomic study of the Penicillium genus elucidates a diverse pangenome and 15 lateral gene transfer events.</title>
        <authorList>
            <person name="Petersen C."/>
            <person name="Sorensen T."/>
            <person name="Nielsen M.R."/>
            <person name="Sondergaard T.E."/>
            <person name="Sorensen J.L."/>
            <person name="Fitzpatrick D.A."/>
            <person name="Frisvad J.C."/>
            <person name="Nielsen K.L."/>
        </authorList>
    </citation>
    <scope>NUCLEOTIDE SEQUENCE</scope>
    <source>
        <strain evidence="4">IBT 16125</strain>
    </source>
</reference>
<feature type="region of interest" description="Disordered" evidence="1">
    <location>
        <begin position="36"/>
        <end position="67"/>
    </location>
</feature>
<dbReference type="InterPro" id="IPR006598">
    <property type="entry name" value="CAP10"/>
</dbReference>
<feature type="chain" id="PRO_5041905173" description="Glycosyl transferase CAP10 domain-containing protein" evidence="2">
    <location>
        <begin position="31"/>
        <end position="595"/>
    </location>
</feature>
<dbReference type="InterPro" id="IPR051091">
    <property type="entry name" value="O-Glucosyltr/Glycosyltrsf_90"/>
</dbReference>
<comment type="caution">
    <text evidence="4">The sequence shown here is derived from an EMBL/GenBank/DDBJ whole genome shotgun (WGS) entry which is preliminary data.</text>
</comment>
<accession>A0AAD6C337</accession>
<keyword evidence="5" id="KW-1185">Reference proteome</keyword>
<evidence type="ECO:0000313" key="4">
    <source>
        <dbReference type="EMBL" id="KAJ5444157.1"/>
    </source>
</evidence>
<evidence type="ECO:0000313" key="5">
    <source>
        <dbReference type="Proteomes" id="UP001213681"/>
    </source>
</evidence>
<evidence type="ECO:0000256" key="1">
    <source>
        <dbReference type="SAM" id="MobiDB-lite"/>
    </source>
</evidence>
<feature type="domain" description="Glycosyl transferase CAP10" evidence="3">
    <location>
        <begin position="309"/>
        <end position="587"/>
    </location>
</feature>
<evidence type="ECO:0000256" key="2">
    <source>
        <dbReference type="SAM" id="SignalP"/>
    </source>
</evidence>
<reference evidence="4" key="1">
    <citation type="submission" date="2022-12" db="EMBL/GenBank/DDBJ databases">
        <authorList>
            <person name="Petersen C."/>
        </authorList>
    </citation>
    <scope>NUCLEOTIDE SEQUENCE</scope>
    <source>
        <strain evidence="4">IBT 16125</strain>
    </source>
</reference>
<proteinExistence type="predicted"/>
<feature type="signal peptide" evidence="2">
    <location>
        <begin position="1"/>
        <end position="30"/>
    </location>
</feature>
<dbReference type="GeneID" id="81601654"/>
<dbReference type="SMART" id="SM00672">
    <property type="entry name" value="CAP10"/>
    <property type="match status" value="1"/>
</dbReference>
<dbReference type="Proteomes" id="UP001213681">
    <property type="component" value="Unassembled WGS sequence"/>
</dbReference>
<sequence>MPPSNGRMRTHRLILLLAIVLLACLSLVLLRPKSESTAEHEPLDLPPPEPIRHHQLHSGQTSYPPEKVHPVSRLVQDAQQQFDNVKTRQSKTLAEAVQEYQRRYKMHPPPHFDKWFQFAQAKGVKLVDEFDSIYHSLLPFWAVKPATIRARARETLGFENAVIGLLIRDGKVTLAEGGGDGRKWQREATVGMMDKFVKYLPDMDLVFNTHDEPRVVIPGDDLQRLVQTATDHAIPAAFNRKSATNGWSPRAPDLNKGDRIDEVRTTRFNRFAHQPTWTNSRLSCPVDSPSRSLDEDAEDNDAPYAYGELGFIYNTTAFSDICHTPSLRYTYGFFDRPNAFDVVHDLFPVFSQSKISSFQDILYPSPWYWADKVPYEQSKDYSWDAKSDRMYWRGTTTGGFSRAGAGAANIANSSWTMVLTQQQDDAWVSQNVTRDSYRDSFDVKFTMIGQCDPDDCHAQQEYFEVVEAAKQQDAWAHKYLVDIDGNAFSGRFYAFLHSNSFVYKIAIFREWHDEWLKPWVHYVPLSLRGNEYVESMRYFTTEEEGRKAAPRIATQGQQWAQQVLRNEDLEVWFFRLLLEYGRLVDDNRDQIGFTL</sequence>
<organism evidence="4 5">
    <name type="scientific">Penicillium daleae</name>
    <dbReference type="NCBI Taxonomy" id="63821"/>
    <lineage>
        <taxon>Eukaryota</taxon>
        <taxon>Fungi</taxon>
        <taxon>Dikarya</taxon>
        <taxon>Ascomycota</taxon>
        <taxon>Pezizomycotina</taxon>
        <taxon>Eurotiomycetes</taxon>
        <taxon>Eurotiomycetidae</taxon>
        <taxon>Eurotiales</taxon>
        <taxon>Aspergillaceae</taxon>
        <taxon>Penicillium</taxon>
    </lineage>
</organism>
<dbReference type="PANTHER" id="PTHR12203:SF104">
    <property type="entry name" value="PROTEIN CAP1, PUTATIVE (AFU_ORTHOLOGUE AFUA_1G05595)-RELATED"/>
    <property type="match status" value="1"/>
</dbReference>
<dbReference type="EMBL" id="JAPVEA010000007">
    <property type="protein sequence ID" value="KAJ5444157.1"/>
    <property type="molecule type" value="Genomic_DNA"/>
</dbReference>
<dbReference type="RefSeq" id="XP_056764237.1">
    <property type="nucleotide sequence ID" value="XM_056911411.1"/>
</dbReference>
<gene>
    <name evidence="4" type="ORF">N7458_008029</name>
</gene>
<dbReference type="AlphaFoldDB" id="A0AAD6C337"/>
<evidence type="ECO:0000259" key="3">
    <source>
        <dbReference type="SMART" id="SM00672"/>
    </source>
</evidence>
<name>A0AAD6C337_9EURO</name>
<protein>
    <recommendedName>
        <fullName evidence="3">Glycosyl transferase CAP10 domain-containing protein</fullName>
    </recommendedName>
</protein>
<dbReference type="Pfam" id="PF05686">
    <property type="entry name" value="Glyco_transf_90"/>
    <property type="match status" value="1"/>
</dbReference>
<dbReference type="PANTHER" id="PTHR12203">
    <property type="entry name" value="KDEL LYS-ASP-GLU-LEU CONTAINING - RELATED"/>
    <property type="match status" value="1"/>
</dbReference>
<keyword evidence="2" id="KW-0732">Signal</keyword>